<dbReference type="Pfam" id="PF01148">
    <property type="entry name" value="CTP_transf_1"/>
    <property type="match status" value="1"/>
</dbReference>
<evidence type="ECO:0000256" key="8">
    <source>
        <dbReference type="ARBA" id="ARBA00022475"/>
    </source>
</evidence>
<evidence type="ECO:0000256" key="1">
    <source>
        <dbReference type="ARBA" id="ARBA00001698"/>
    </source>
</evidence>
<dbReference type="PANTHER" id="PTHR46382">
    <property type="entry name" value="PHOSPHATIDATE CYTIDYLYLTRANSFERASE"/>
    <property type="match status" value="1"/>
</dbReference>
<keyword evidence="15" id="KW-0472">Membrane</keyword>
<evidence type="ECO:0000256" key="15">
    <source>
        <dbReference type="ARBA" id="ARBA00023136"/>
    </source>
</evidence>
<gene>
    <name evidence="19" type="ORF">CEP48_06465</name>
</gene>
<dbReference type="PANTHER" id="PTHR46382:SF1">
    <property type="entry name" value="PHOSPHATIDATE CYTIDYLYLTRANSFERASE"/>
    <property type="match status" value="1"/>
</dbReference>
<evidence type="ECO:0000256" key="14">
    <source>
        <dbReference type="ARBA" id="ARBA00023098"/>
    </source>
</evidence>
<dbReference type="GO" id="GO:0004605">
    <property type="term" value="F:phosphatidate cytidylyltransferase activity"/>
    <property type="evidence" value="ECO:0007669"/>
    <property type="project" value="UniProtKB-EC"/>
</dbReference>
<evidence type="ECO:0000256" key="12">
    <source>
        <dbReference type="ARBA" id="ARBA00022695"/>
    </source>
</evidence>
<keyword evidence="10 18" id="KW-0808">Transferase</keyword>
<evidence type="ECO:0000313" key="20">
    <source>
        <dbReference type="Proteomes" id="UP000955338"/>
    </source>
</evidence>
<comment type="catalytic activity">
    <reaction evidence="1 18">
        <text>a 1,2-diacyl-sn-glycero-3-phosphate + CTP + H(+) = a CDP-1,2-diacyl-sn-glycerol + diphosphate</text>
        <dbReference type="Rhea" id="RHEA:16229"/>
        <dbReference type="ChEBI" id="CHEBI:15378"/>
        <dbReference type="ChEBI" id="CHEBI:33019"/>
        <dbReference type="ChEBI" id="CHEBI:37563"/>
        <dbReference type="ChEBI" id="CHEBI:58332"/>
        <dbReference type="ChEBI" id="CHEBI:58608"/>
        <dbReference type="EC" id="2.7.7.41"/>
    </reaction>
</comment>
<keyword evidence="11 18" id="KW-0812">Transmembrane</keyword>
<evidence type="ECO:0000256" key="18">
    <source>
        <dbReference type="RuleBase" id="RU003938"/>
    </source>
</evidence>
<evidence type="ECO:0000313" key="19">
    <source>
        <dbReference type="EMBL" id="QDJ15095.1"/>
    </source>
</evidence>
<evidence type="ECO:0000256" key="5">
    <source>
        <dbReference type="ARBA" id="ARBA00010185"/>
    </source>
</evidence>
<dbReference type="InterPro" id="IPR000374">
    <property type="entry name" value="PC_trans"/>
</dbReference>
<comment type="similarity">
    <text evidence="5 18">Belongs to the CDS family.</text>
</comment>
<dbReference type="RefSeq" id="WP_261920385.1">
    <property type="nucleotide sequence ID" value="NZ_CP022010.1"/>
</dbReference>
<dbReference type="EMBL" id="CP022011">
    <property type="protein sequence ID" value="QDJ15095.1"/>
    <property type="molecule type" value="Genomic_DNA"/>
</dbReference>
<sequence length="289" mass="32130">MLKERILSAIVMIAIVLITLFYFPPLWFVCGVACVVIAAIWEWTGFAELKQAFTRGLTTFLAGIFIFVYIYANSGYISAGNILNNQTEFLLMFSLPWWLIALCLVITYPKSAKFWRKSFIAHAIFATMSLIPFALALIALRFDNYNIDQTHGLVLLLYVFILVWSADSGAYFVGRAFGKHKLAPQVSPGKTWQGAIGGVVTATLTAFIFLQFEPLYQYKAGLGLLQFILISVATVAISILGDLTESMFKREANLKDSSHLIPGHGGILDRIDSLTAALPLFTLFYLILS</sequence>
<organism evidence="19 20">
    <name type="scientific">Mergibacter septicus</name>
    <dbReference type="NCBI Taxonomy" id="221402"/>
    <lineage>
        <taxon>Bacteria</taxon>
        <taxon>Pseudomonadati</taxon>
        <taxon>Pseudomonadota</taxon>
        <taxon>Gammaproteobacteria</taxon>
        <taxon>Pasteurellales</taxon>
        <taxon>Pasteurellaceae</taxon>
        <taxon>Mergibacter</taxon>
    </lineage>
</organism>
<dbReference type="GO" id="GO:0005886">
    <property type="term" value="C:plasma membrane"/>
    <property type="evidence" value="ECO:0007669"/>
    <property type="project" value="UniProtKB-SubCell"/>
</dbReference>
<comment type="pathway">
    <text evidence="3 18">Phospholipid metabolism; CDP-diacylglycerol biosynthesis; CDP-diacylglycerol from sn-glycerol 3-phosphate: step 3/3.</text>
</comment>
<evidence type="ECO:0000256" key="7">
    <source>
        <dbReference type="ARBA" id="ARBA00019373"/>
    </source>
</evidence>
<name>A0A8E3MDN3_9PAST</name>
<dbReference type="EC" id="2.7.7.41" evidence="6 18"/>
<dbReference type="Proteomes" id="UP000955338">
    <property type="component" value="Chromosome"/>
</dbReference>
<comment type="pathway">
    <text evidence="4">Lipid metabolism.</text>
</comment>
<evidence type="ECO:0000256" key="2">
    <source>
        <dbReference type="ARBA" id="ARBA00004651"/>
    </source>
</evidence>
<keyword evidence="9" id="KW-0444">Lipid biosynthesis</keyword>
<keyword evidence="8" id="KW-1003">Cell membrane</keyword>
<comment type="subcellular location">
    <subcellularLocation>
        <location evidence="2">Cell membrane</location>
        <topology evidence="2">Multi-pass membrane protein</topology>
    </subcellularLocation>
</comment>
<keyword evidence="17" id="KW-1208">Phospholipid metabolism</keyword>
<proteinExistence type="inferred from homology"/>
<keyword evidence="16" id="KW-0594">Phospholipid biosynthesis</keyword>
<evidence type="ECO:0000256" key="6">
    <source>
        <dbReference type="ARBA" id="ARBA00012487"/>
    </source>
</evidence>
<evidence type="ECO:0000256" key="10">
    <source>
        <dbReference type="ARBA" id="ARBA00022679"/>
    </source>
</evidence>
<evidence type="ECO:0000256" key="11">
    <source>
        <dbReference type="ARBA" id="ARBA00022692"/>
    </source>
</evidence>
<dbReference type="PROSITE" id="PS01315">
    <property type="entry name" value="CDS"/>
    <property type="match status" value="1"/>
</dbReference>
<protein>
    <recommendedName>
        <fullName evidence="7 18">Phosphatidate cytidylyltransferase</fullName>
        <ecNumber evidence="6 18">2.7.7.41</ecNumber>
    </recommendedName>
</protein>
<keyword evidence="12 18" id="KW-0548">Nucleotidyltransferase</keyword>
<evidence type="ECO:0000256" key="17">
    <source>
        <dbReference type="ARBA" id="ARBA00023264"/>
    </source>
</evidence>
<evidence type="ECO:0000256" key="9">
    <source>
        <dbReference type="ARBA" id="ARBA00022516"/>
    </source>
</evidence>
<evidence type="ECO:0000256" key="4">
    <source>
        <dbReference type="ARBA" id="ARBA00005189"/>
    </source>
</evidence>
<dbReference type="AlphaFoldDB" id="A0A8E3MDN3"/>
<keyword evidence="14" id="KW-0443">Lipid metabolism</keyword>
<dbReference type="GO" id="GO:0016024">
    <property type="term" value="P:CDP-diacylglycerol biosynthetic process"/>
    <property type="evidence" value="ECO:0007669"/>
    <property type="project" value="UniProtKB-UniPathway"/>
</dbReference>
<evidence type="ECO:0000256" key="3">
    <source>
        <dbReference type="ARBA" id="ARBA00005119"/>
    </source>
</evidence>
<dbReference type="UniPathway" id="UPA00557">
    <property type="reaction ID" value="UER00614"/>
</dbReference>
<accession>A0A8E3MDN3</accession>
<evidence type="ECO:0000256" key="13">
    <source>
        <dbReference type="ARBA" id="ARBA00022989"/>
    </source>
</evidence>
<keyword evidence="20" id="KW-1185">Reference proteome</keyword>
<reference evidence="19" key="1">
    <citation type="submission" date="2017-06" db="EMBL/GenBank/DDBJ databases">
        <title>Genome sequencing of pathogenic and non-pathogenic strains within Bisgaard taxon 40.</title>
        <authorList>
            <person name="Ladner J.T."/>
            <person name="Lovett S.P."/>
            <person name="Koroleva G."/>
            <person name="Lorch J.M."/>
        </authorList>
    </citation>
    <scope>NUCLEOTIDE SEQUENCE</scope>
    <source>
        <strain evidence="19">27576-1-I1</strain>
    </source>
</reference>
<evidence type="ECO:0000256" key="16">
    <source>
        <dbReference type="ARBA" id="ARBA00023209"/>
    </source>
</evidence>
<keyword evidence="13" id="KW-1133">Transmembrane helix</keyword>